<accession>A0AAD1W1L8</accession>
<name>A0AAD1W1L8_PELCU</name>
<reference evidence="1" key="1">
    <citation type="submission" date="2022-03" db="EMBL/GenBank/DDBJ databases">
        <authorList>
            <person name="Alioto T."/>
            <person name="Alioto T."/>
            <person name="Gomez Garrido J."/>
        </authorList>
    </citation>
    <scope>NUCLEOTIDE SEQUENCE</scope>
</reference>
<evidence type="ECO:0000313" key="1">
    <source>
        <dbReference type="EMBL" id="CAH2276924.1"/>
    </source>
</evidence>
<gene>
    <name evidence="1" type="ORF">PECUL_23A053871</name>
</gene>
<dbReference type="EMBL" id="OW240914">
    <property type="protein sequence ID" value="CAH2276924.1"/>
    <property type="molecule type" value="Genomic_DNA"/>
</dbReference>
<proteinExistence type="predicted"/>
<protein>
    <submittedName>
        <fullName evidence="1">Uncharacterized protein</fullName>
    </submittedName>
</protein>
<organism evidence="1 2">
    <name type="scientific">Pelobates cultripes</name>
    <name type="common">Western spadefoot toad</name>
    <dbReference type="NCBI Taxonomy" id="61616"/>
    <lineage>
        <taxon>Eukaryota</taxon>
        <taxon>Metazoa</taxon>
        <taxon>Chordata</taxon>
        <taxon>Craniata</taxon>
        <taxon>Vertebrata</taxon>
        <taxon>Euteleostomi</taxon>
        <taxon>Amphibia</taxon>
        <taxon>Batrachia</taxon>
        <taxon>Anura</taxon>
        <taxon>Pelobatoidea</taxon>
        <taxon>Pelobatidae</taxon>
        <taxon>Pelobates</taxon>
    </lineage>
</organism>
<dbReference type="AlphaFoldDB" id="A0AAD1W1L8"/>
<feature type="non-terminal residue" evidence="1">
    <location>
        <position position="1"/>
    </location>
</feature>
<sequence length="98" mass="11146">FVMQLLQNTGYRTAGKQRRIPRKSLRCRMPAMILCRPSRSSNRHTFLDTAHSLRFPTTCELSQSQEASRPSPGHIQCTAQTGTLSWTLLTPSEISHYI</sequence>
<dbReference type="Proteomes" id="UP001295444">
    <property type="component" value="Chromosome 03"/>
</dbReference>
<evidence type="ECO:0000313" key="2">
    <source>
        <dbReference type="Proteomes" id="UP001295444"/>
    </source>
</evidence>
<keyword evidence="2" id="KW-1185">Reference proteome</keyword>